<proteinExistence type="predicted"/>
<dbReference type="InParanoid" id="F4X399"/>
<dbReference type="OMA" id="FKQFGEY"/>
<evidence type="ECO:0000313" key="2">
    <source>
        <dbReference type="Proteomes" id="UP000007755"/>
    </source>
</evidence>
<sequence length="459" mass="53424">MEIMNTENAGELHASLSIKHRDSLLSISCNWQINNNKQFVDAVTIASSMQYSSARINCEDVASVDTCIALQPMGSNTEPCMLNIKVSNCQKIARIAIISEGNILEIFKQFGEYETTIHAEFIDEYEENIVFLGETMIHPPTTEVSIKFIRTKNKGPLMWIYGIRLFLTDSTKEATSSAFDYDIIQTFLSNASNGKMSQESEMAKRVFDDKQESMRKYKEKLLETFAGSKYDEYINKIGRSDNKKQFSNCEDNYEQSNATECKNRIERRNSKTEYPNYEENYERSDIKTCIDNKTESIKETKSDIVNDKDFIQTCLNNIFLGKISQQPDITRIFEFYDNRDNNEQFKQKILETLTSGPDHFKWKNEISKRDNGKECRNCEADHEQLNSFECKNGNIRNSDENCTNREDNKKSDIDIRIYIDNKFHDMEKRLIERIEEMEANTNQKLDAILERLESRLNVQ</sequence>
<protein>
    <submittedName>
        <fullName evidence="1">Uncharacterized protein</fullName>
    </submittedName>
</protein>
<dbReference type="EMBL" id="GL888609">
    <property type="protein sequence ID" value="EGI59080.1"/>
    <property type="molecule type" value="Genomic_DNA"/>
</dbReference>
<dbReference type="OrthoDB" id="7880149at2759"/>
<gene>
    <name evidence="1" type="ORF">G5I_12793</name>
</gene>
<dbReference type="KEGG" id="aec:105152229"/>
<name>F4X399_ACREC</name>
<dbReference type="AlphaFoldDB" id="F4X399"/>
<dbReference type="Proteomes" id="UP000007755">
    <property type="component" value="Unassembled WGS sequence"/>
</dbReference>
<reference evidence="1" key="1">
    <citation type="submission" date="2011-02" db="EMBL/GenBank/DDBJ databases">
        <title>The genome of the leaf-cutting ant Acromyrmex echinatior suggests key adaptations to social evolution and fungus farming.</title>
        <authorList>
            <person name="Nygaard S."/>
            <person name="Zhang G."/>
        </authorList>
    </citation>
    <scope>NUCLEOTIDE SEQUENCE</scope>
</reference>
<dbReference type="eggNOG" id="ENOG502SBWR">
    <property type="taxonomic scope" value="Eukaryota"/>
</dbReference>
<dbReference type="PANTHER" id="PTHR14787">
    <property type="entry name" value="C10ORF188 FAMILY MEMBER"/>
    <property type="match status" value="1"/>
</dbReference>
<organism evidence="2">
    <name type="scientific">Acromyrmex echinatior</name>
    <name type="common">Panamanian leafcutter ant</name>
    <name type="synonym">Acromyrmex octospinosus echinatior</name>
    <dbReference type="NCBI Taxonomy" id="103372"/>
    <lineage>
        <taxon>Eukaryota</taxon>
        <taxon>Metazoa</taxon>
        <taxon>Ecdysozoa</taxon>
        <taxon>Arthropoda</taxon>
        <taxon>Hexapoda</taxon>
        <taxon>Insecta</taxon>
        <taxon>Pterygota</taxon>
        <taxon>Neoptera</taxon>
        <taxon>Endopterygota</taxon>
        <taxon>Hymenoptera</taxon>
        <taxon>Apocrita</taxon>
        <taxon>Aculeata</taxon>
        <taxon>Formicoidea</taxon>
        <taxon>Formicidae</taxon>
        <taxon>Myrmicinae</taxon>
        <taxon>Acromyrmex</taxon>
    </lineage>
</organism>
<dbReference type="Pfam" id="PF14958">
    <property type="entry name" value="PAAT-like"/>
    <property type="match status" value="1"/>
</dbReference>
<dbReference type="PANTHER" id="PTHR14787:SF1">
    <property type="entry name" value="ATPASE PAAT"/>
    <property type="match status" value="1"/>
</dbReference>
<keyword evidence="2" id="KW-1185">Reference proteome</keyword>
<evidence type="ECO:0000313" key="1">
    <source>
        <dbReference type="EMBL" id="EGI59080.1"/>
    </source>
</evidence>
<dbReference type="InterPro" id="IPR028043">
    <property type="entry name" value="PAAT-like"/>
</dbReference>
<accession>F4X399</accession>